<dbReference type="Gene3D" id="1.10.1070.20">
    <property type="match status" value="1"/>
</dbReference>
<gene>
    <name evidence="6" type="ORF">A9O67_12025</name>
</gene>
<dbReference type="AlphaFoldDB" id="A0A1A6DY65"/>
<evidence type="ECO:0000256" key="1">
    <source>
        <dbReference type="ARBA" id="ARBA00010164"/>
    </source>
</evidence>
<dbReference type="GO" id="GO:0005829">
    <property type="term" value="C:cytosol"/>
    <property type="evidence" value="ECO:0007669"/>
    <property type="project" value="TreeGrafter"/>
</dbReference>
<dbReference type="RefSeq" id="WP_068606756.1">
    <property type="nucleotide sequence ID" value="NZ_LZDH01000007.1"/>
</dbReference>
<dbReference type="InterPro" id="IPR017508">
    <property type="entry name" value="HipA_N1"/>
</dbReference>
<evidence type="ECO:0000256" key="2">
    <source>
        <dbReference type="ARBA" id="ARBA00022679"/>
    </source>
</evidence>
<name>A0A1A6DY65_9BURK</name>
<dbReference type="Proteomes" id="UP000091969">
    <property type="component" value="Unassembled WGS sequence"/>
</dbReference>
<dbReference type="NCBIfam" id="TIGR03071">
    <property type="entry name" value="couple_hipA"/>
    <property type="match status" value="1"/>
</dbReference>
<evidence type="ECO:0000259" key="5">
    <source>
        <dbReference type="Pfam" id="PF13657"/>
    </source>
</evidence>
<comment type="similarity">
    <text evidence="1">Belongs to the HipA Ser/Thr kinase family.</text>
</comment>
<evidence type="ECO:0000313" key="6">
    <source>
        <dbReference type="EMBL" id="OBS31793.1"/>
    </source>
</evidence>
<evidence type="ECO:0000313" key="7">
    <source>
        <dbReference type="Proteomes" id="UP000091969"/>
    </source>
</evidence>
<organism evidence="6 7">
    <name type="scientific">Tepidimonas fonticaldi</name>
    <dbReference type="NCBI Taxonomy" id="1101373"/>
    <lineage>
        <taxon>Bacteria</taxon>
        <taxon>Pseudomonadati</taxon>
        <taxon>Pseudomonadota</taxon>
        <taxon>Betaproteobacteria</taxon>
        <taxon>Burkholderiales</taxon>
        <taxon>Tepidimonas</taxon>
    </lineage>
</organism>
<dbReference type="GO" id="GO:0004674">
    <property type="term" value="F:protein serine/threonine kinase activity"/>
    <property type="evidence" value="ECO:0007669"/>
    <property type="project" value="TreeGrafter"/>
</dbReference>
<feature type="domain" description="HipA N-terminal subdomain 1" evidence="5">
    <location>
        <begin position="5"/>
        <end position="106"/>
    </location>
</feature>
<evidence type="ECO:0000256" key="3">
    <source>
        <dbReference type="ARBA" id="ARBA00022777"/>
    </source>
</evidence>
<dbReference type="STRING" id="1101373.A9O67_12025"/>
<protein>
    <submittedName>
        <fullName evidence="6">Phosphatidylinositol kinase</fullName>
    </submittedName>
</protein>
<evidence type="ECO:0000259" key="4">
    <source>
        <dbReference type="Pfam" id="PF07804"/>
    </source>
</evidence>
<accession>A0A1A6DY65</accession>
<dbReference type="Pfam" id="PF07804">
    <property type="entry name" value="HipA_C"/>
    <property type="match status" value="1"/>
</dbReference>
<dbReference type="InterPro" id="IPR012893">
    <property type="entry name" value="HipA-like_C"/>
</dbReference>
<keyword evidence="2" id="KW-0808">Transferase</keyword>
<dbReference type="Pfam" id="PF13657">
    <property type="entry name" value="Couple_hipA"/>
    <property type="match status" value="1"/>
</dbReference>
<keyword evidence="7" id="KW-1185">Reference proteome</keyword>
<proteinExistence type="inferred from homology"/>
<dbReference type="OrthoDB" id="9805913at2"/>
<dbReference type="PANTHER" id="PTHR37419:SF1">
    <property type="entry name" value="SERINE_THREONINE-PROTEIN KINASE TOXIN HIPA"/>
    <property type="match status" value="1"/>
</dbReference>
<keyword evidence="3 6" id="KW-0418">Kinase</keyword>
<comment type="caution">
    <text evidence="6">The sequence shown here is derived from an EMBL/GenBank/DDBJ whole genome shotgun (WGS) entry which is preliminary data.</text>
</comment>
<feature type="domain" description="HipA-like C-terminal" evidence="4">
    <location>
        <begin position="150"/>
        <end position="399"/>
    </location>
</feature>
<sequence>MRHTLHVWADEAHVGTIEHEGRDDRWGLSYAEPWVNDTRSYPLSPALPLARPAADYASASIKRFIEHLLPEGRALDVAVTYNGLARTNVFGLIWALGAETAGALRFTGNANPAPPTAESILREIPLQELDRRIAEREHVPLTVWDGKVRMSVAGLQDKLLVYLDRPLQEGGRLFLADGPRLASTHILKPDTGNPQTPHLAVNEHFCMTLARRMQLPAAEVSLLRTPRPVLVVRRFDREVQNDGGQPRVHRRHIIDACQACDLPVAYKYERNLGSAEAVRHIRDGMSFERLFGCADLTANKAVSRLAMLRWALFQFLIGNSDAHGKNFSFFVRPGGLLEPAPWYDLVSVLQYDGFETELAMAYGDVFRHAEVSAFALADFAARCGIDRKLMRREGQRLAKLATTEAAAQAQAADYESEAERVFVQGIADFVARQADRLTQLVADAALWKDEYL</sequence>
<dbReference type="InterPro" id="IPR052028">
    <property type="entry name" value="HipA_Ser/Thr_kinase"/>
</dbReference>
<dbReference type="PANTHER" id="PTHR37419">
    <property type="entry name" value="SERINE/THREONINE-PROTEIN KINASE TOXIN HIPA"/>
    <property type="match status" value="1"/>
</dbReference>
<reference evidence="6 7" key="1">
    <citation type="submission" date="2016-06" db="EMBL/GenBank/DDBJ databases">
        <title>Genome sequence of Tepidimonas fonticaldi PL17.</title>
        <authorList>
            <person name="Pinnaka A.K."/>
        </authorList>
    </citation>
    <scope>NUCLEOTIDE SEQUENCE [LARGE SCALE GENOMIC DNA]</scope>
    <source>
        <strain evidence="6 7">PL17</strain>
    </source>
</reference>
<dbReference type="EMBL" id="LZDH01000007">
    <property type="protein sequence ID" value="OBS31793.1"/>
    <property type="molecule type" value="Genomic_DNA"/>
</dbReference>